<feature type="transmembrane region" description="Helical" evidence="7">
    <location>
        <begin position="487"/>
        <end position="504"/>
    </location>
</feature>
<keyword evidence="3" id="KW-0813">Transport</keyword>
<keyword evidence="9" id="KW-1185">Reference proteome</keyword>
<evidence type="ECO:0000256" key="5">
    <source>
        <dbReference type="ARBA" id="ARBA00022989"/>
    </source>
</evidence>
<dbReference type="OrthoDB" id="1641903at2759"/>
<proteinExistence type="inferred from homology"/>
<feature type="transmembrane region" description="Helical" evidence="7">
    <location>
        <begin position="278"/>
        <end position="301"/>
    </location>
</feature>
<dbReference type="eggNOG" id="KOG1292">
    <property type="taxonomic scope" value="Eukaryota"/>
</dbReference>
<feature type="transmembrane region" description="Helical" evidence="7">
    <location>
        <begin position="50"/>
        <end position="70"/>
    </location>
</feature>
<dbReference type="PhylomeDB" id="B3S074"/>
<feature type="transmembrane region" description="Helical" evidence="7">
    <location>
        <begin position="428"/>
        <end position="450"/>
    </location>
</feature>
<feature type="transmembrane region" description="Helical" evidence="7">
    <location>
        <begin position="160"/>
        <end position="178"/>
    </location>
</feature>
<dbReference type="GO" id="GO:0005886">
    <property type="term" value="C:plasma membrane"/>
    <property type="evidence" value="ECO:0007669"/>
    <property type="project" value="UniProtKB-ARBA"/>
</dbReference>
<organism evidence="8 9">
    <name type="scientific">Trichoplax adhaerens</name>
    <name type="common">Trichoplax reptans</name>
    <dbReference type="NCBI Taxonomy" id="10228"/>
    <lineage>
        <taxon>Eukaryota</taxon>
        <taxon>Metazoa</taxon>
        <taxon>Placozoa</taxon>
        <taxon>Uniplacotomia</taxon>
        <taxon>Trichoplacea</taxon>
        <taxon>Trichoplacidae</taxon>
        <taxon>Trichoplax</taxon>
    </lineage>
</organism>
<evidence type="ECO:0008006" key="10">
    <source>
        <dbReference type="Google" id="ProtNLM"/>
    </source>
</evidence>
<dbReference type="CTD" id="6754696"/>
<reference evidence="8 9" key="1">
    <citation type="journal article" date="2008" name="Nature">
        <title>The Trichoplax genome and the nature of placozoans.</title>
        <authorList>
            <person name="Srivastava M."/>
            <person name="Begovic E."/>
            <person name="Chapman J."/>
            <person name="Putnam N.H."/>
            <person name="Hellsten U."/>
            <person name="Kawashima T."/>
            <person name="Kuo A."/>
            <person name="Mitros T."/>
            <person name="Salamov A."/>
            <person name="Carpenter M.L."/>
            <person name="Signorovitch A.Y."/>
            <person name="Moreno M.A."/>
            <person name="Kamm K."/>
            <person name="Grimwood J."/>
            <person name="Schmutz J."/>
            <person name="Shapiro H."/>
            <person name="Grigoriev I.V."/>
            <person name="Buss L.W."/>
            <person name="Schierwater B."/>
            <person name="Dellaporta S.L."/>
            <person name="Rokhsar D.S."/>
        </authorList>
    </citation>
    <scope>NUCLEOTIDE SEQUENCE [LARGE SCALE GENOMIC DNA]</scope>
    <source>
        <strain evidence="8 9">Grell-BS-1999</strain>
    </source>
</reference>
<dbReference type="KEGG" id="tad:TRIADDRAFT_57710"/>
<dbReference type="HOGENOM" id="CLU_017959_5_4_1"/>
<dbReference type="STRING" id="10228.B3S074"/>
<gene>
    <name evidence="8" type="ORF">TRIADDRAFT_57710</name>
</gene>
<sequence>MADDQDSPHVQDNEETYLDEEEDANKPTIIYKLEEVPSILVTIGLGLQHYLTMFGSTVSIPFVLAAPLCIGNNPLAISDLISTIFFVSGISTLLQSVFGIRLPIVQGGTFALVTPTIAIMSLDKWKLSCSPNVVPFDNLTVAQQAIQTEMWQSRMREIQGSIIISSFFQVVIGFTGLMGLCLRFIGPLTIAPTIALVGLALIDAAKFYAFFVLITSLWADLLPDQIYIFWITALKSIASHWGMAILTITLIVLFSQYLERFAIPLPVYNKEKKCHIGWIHVFRLFPVLLAIIVAWCISAIITAAGGFPDDQNAPAYRARTDARGSVLINSPWIRFPYPFQWGLPTVSVAGVFGMLAGVLASMIESLGDYYACARLAGTRPPPQHAVNRGIAIEGIGSILAGMIGSGNGTTSYSENVGAIGITKVASRAVVQCGAILMIILGILSKFGALFSTIPDPVIGGVFIVMFGMITAVGLSNLQFCNMNSSRNIFITGFSIIFGLVFPSWLATGNNAESIDTTVPELNQIIVVLLSTSMAVGGILAFILDNTIPGTLEERGMHVWLKEAGSNSARDKRIQAEIRRVYDLPFGLTKFFHKASCTRYLPFCPPRHEDDDVHVAVGKNADMEAGAVGDDQL</sequence>
<keyword evidence="6 7" id="KW-0472">Membrane</keyword>
<evidence type="ECO:0000313" key="8">
    <source>
        <dbReference type="EMBL" id="EDV23958.1"/>
    </source>
</evidence>
<keyword evidence="5 7" id="KW-1133">Transmembrane helix</keyword>
<comment type="subcellular location">
    <subcellularLocation>
        <location evidence="1">Membrane</location>
        <topology evidence="1">Multi-pass membrane protein</topology>
    </subcellularLocation>
</comment>
<dbReference type="RefSeq" id="XP_002113484.1">
    <property type="nucleotide sequence ID" value="XM_002113448.1"/>
</dbReference>
<dbReference type="Proteomes" id="UP000009022">
    <property type="component" value="Unassembled WGS sequence"/>
</dbReference>
<evidence type="ECO:0000256" key="7">
    <source>
        <dbReference type="SAM" id="Phobius"/>
    </source>
</evidence>
<feature type="transmembrane region" description="Helical" evidence="7">
    <location>
        <begin position="456"/>
        <end position="475"/>
    </location>
</feature>
<dbReference type="InterPro" id="IPR006042">
    <property type="entry name" value="Xan_ur_permease"/>
</dbReference>
<dbReference type="PROSITE" id="PS01116">
    <property type="entry name" value="XANTH_URACIL_PERMASE"/>
    <property type="match status" value="1"/>
</dbReference>
<dbReference type="OMA" id="RAGWCAS"/>
<name>B3S074_TRIAD</name>
<evidence type="ECO:0000313" key="9">
    <source>
        <dbReference type="Proteomes" id="UP000009022"/>
    </source>
</evidence>
<dbReference type="EMBL" id="DS985246">
    <property type="protein sequence ID" value="EDV23958.1"/>
    <property type="molecule type" value="Genomic_DNA"/>
</dbReference>
<feature type="transmembrane region" description="Helical" evidence="7">
    <location>
        <begin position="77"/>
        <end position="98"/>
    </location>
</feature>
<keyword evidence="4 7" id="KW-0812">Transmembrane</keyword>
<accession>B3S074</accession>
<feature type="transmembrane region" description="Helical" evidence="7">
    <location>
        <begin position="341"/>
        <end position="360"/>
    </location>
</feature>
<comment type="similarity">
    <text evidence="2">Belongs to the nucleobase:cation symporter-2 (NCS2) (TC 2.A.40) family.</text>
</comment>
<dbReference type="FunCoup" id="B3S074">
    <property type="interactions" value="42"/>
</dbReference>
<dbReference type="AlphaFoldDB" id="B3S074"/>
<dbReference type="Pfam" id="PF00860">
    <property type="entry name" value="Xan_ur_permease"/>
    <property type="match status" value="1"/>
</dbReference>
<feature type="transmembrane region" description="Helical" evidence="7">
    <location>
        <begin position="524"/>
        <end position="543"/>
    </location>
</feature>
<evidence type="ECO:0000256" key="3">
    <source>
        <dbReference type="ARBA" id="ARBA00022448"/>
    </source>
</evidence>
<evidence type="ECO:0000256" key="2">
    <source>
        <dbReference type="ARBA" id="ARBA00008821"/>
    </source>
</evidence>
<evidence type="ECO:0000256" key="4">
    <source>
        <dbReference type="ARBA" id="ARBA00022692"/>
    </source>
</evidence>
<dbReference type="GO" id="GO:0022857">
    <property type="term" value="F:transmembrane transporter activity"/>
    <property type="evidence" value="ECO:0007669"/>
    <property type="project" value="InterPro"/>
</dbReference>
<dbReference type="InterPro" id="IPR006043">
    <property type="entry name" value="NCS2"/>
</dbReference>
<evidence type="ECO:0000256" key="1">
    <source>
        <dbReference type="ARBA" id="ARBA00004141"/>
    </source>
</evidence>
<feature type="transmembrane region" description="Helical" evidence="7">
    <location>
        <begin position="237"/>
        <end position="258"/>
    </location>
</feature>
<protein>
    <recommendedName>
        <fullName evidence="10">Solute carrier family 23 member 2</fullName>
    </recommendedName>
</protein>
<evidence type="ECO:0000256" key="6">
    <source>
        <dbReference type="ARBA" id="ARBA00023136"/>
    </source>
</evidence>
<dbReference type="InParanoid" id="B3S074"/>
<dbReference type="PANTHER" id="PTHR11119">
    <property type="entry name" value="XANTHINE-URACIL / VITAMIN C PERMEASE FAMILY MEMBER"/>
    <property type="match status" value="1"/>
</dbReference>
<dbReference type="GeneID" id="6754696"/>